<dbReference type="Proteomes" id="UP001321580">
    <property type="component" value="Unassembled WGS sequence"/>
</dbReference>
<dbReference type="EMBL" id="JASGBI010000001">
    <property type="protein sequence ID" value="MDI9237466.1"/>
    <property type="molecule type" value="Genomic_DNA"/>
</dbReference>
<evidence type="ECO:0008006" key="4">
    <source>
        <dbReference type="Google" id="ProtNLM"/>
    </source>
</evidence>
<reference evidence="2 3" key="1">
    <citation type="submission" date="2023-05" db="EMBL/GenBank/DDBJ databases">
        <title>Lysobacter sp. strain LF1 Genome sequencing and assembly.</title>
        <authorList>
            <person name="Jung Y."/>
        </authorList>
    </citation>
    <scope>NUCLEOTIDE SEQUENCE [LARGE SCALE GENOMIC DNA]</scope>
    <source>
        <strain evidence="2 3">LF1</strain>
    </source>
</reference>
<evidence type="ECO:0000256" key="1">
    <source>
        <dbReference type="SAM" id="SignalP"/>
    </source>
</evidence>
<gene>
    <name evidence="2" type="ORF">QLQ15_00885</name>
</gene>
<proteinExistence type="predicted"/>
<protein>
    <recommendedName>
        <fullName evidence="4">Sel1 repeat family protein</fullName>
    </recommendedName>
</protein>
<accession>A0ABT6XBK3</accession>
<feature type="chain" id="PRO_5045214469" description="Sel1 repeat family protein" evidence="1">
    <location>
        <begin position="25"/>
        <end position="753"/>
    </location>
</feature>
<dbReference type="InterPro" id="IPR050767">
    <property type="entry name" value="Sel1_AlgK"/>
</dbReference>
<dbReference type="PANTHER" id="PTHR11102:SF160">
    <property type="entry name" value="ERAD-ASSOCIATED E3 UBIQUITIN-PROTEIN LIGASE COMPONENT HRD3"/>
    <property type="match status" value="1"/>
</dbReference>
<evidence type="ECO:0000313" key="2">
    <source>
        <dbReference type="EMBL" id="MDI9237466.1"/>
    </source>
</evidence>
<dbReference type="SUPFAM" id="SSF81901">
    <property type="entry name" value="HCP-like"/>
    <property type="match status" value="2"/>
</dbReference>
<feature type="signal peptide" evidence="1">
    <location>
        <begin position="1"/>
        <end position="24"/>
    </location>
</feature>
<dbReference type="RefSeq" id="WP_283210985.1">
    <property type="nucleotide sequence ID" value="NZ_JASGBI010000001.1"/>
</dbReference>
<dbReference type="InterPro" id="IPR011990">
    <property type="entry name" value="TPR-like_helical_dom_sf"/>
</dbReference>
<organism evidence="2 3">
    <name type="scientific">Lysobacter stagni</name>
    <dbReference type="NCBI Taxonomy" id="3045172"/>
    <lineage>
        <taxon>Bacteria</taxon>
        <taxon>Pseudomonadati</taxon>
        <taxon>Pseudomonadota</taxon>
        <taxon>Gammaproteobacteria</taxon>
        <taxon>Lysobacterales</taxon>
        <taxon>Lysobacteraceae</taxon>
        <taxon>Lysobacter</taxon>
    </lineage>
</organism>
<dbReference type="Pfam" id="PF08238">
    <property type="entry name" value="Sel1"/>
    <property type="match status" value="6"/>
</dbReference>
<dbReference type="InterPro" id="IPR006597">
    <property type="entry name" value="Sel1-like"/>
</dbReference>
<comment type="caution">
    <text evidence="2">The sequence shown here is derived from an EMBL/GenBank/DDBJ whole genome shotgun (WGS) entry which is preliminary data.</text>
</comment>
<keyword evidence="1" id="KW-0732">Signal</keyword>
<dbReference type="SMART" id="SM00671">
    <property type="entry name" value="SEL1"/>
    <property type="match status" value="4"/>
</dbReference>
<dbReference type="Gene3D" id="1.25.40.10">
    <property type="entry name" value="Tetratricopeptide repeat domain"/>
    <property type="match status" value="2"/>
</dbReference>
<dbReference type="PANTHER" id="PTHR11102">
    <property type="entry name" value="SEL-1-LIKE PROTEIN"/>
    <property type="match status" value="1"/>
</dbReference>
<sequence>MSARFHRRLTIAFAALLFGTPAFAAAPPKFDADKAWQQFLAKGDLKKGFDAFNVLDEVGYDAIKVDAQRCASQQGALATAVQDAPISIAIRRVAFLCAQALGDDAGADRELAALAALSRHALESSGDPAVSHPIRILAPADAVALLVTSGLQTSYFYYTELWPRRYLPFVAAAWDPETKTERHYAFDAIDTIYTLDRDNEVFGNVALRHSYSITMVKSWAEAGDTSDVDLMAARKAHEAADPRAKVAAFKPAAQQGGVVSLSAWLLVCDKSPFKGCADDLVEPLLSGAEKEEAIPTVLLALAYARGIGLERDEVAAMKLLDRADQWWPGAAGHYAMTWDLLDDGPYPAALQTRLDRMQERGSRVPRRLALYRKVDDRKAELSASDIAFLADPAENGNGAGFSVLAQYFGQRQQADERRRWLEKAAAAGAPRAQALLGYDLLNGDAADRDPARGERLILESAHGGEPWAMRHVSSNDRRAGRWTSAATWLFAATQIADIEAAFDLAGMYLLDKPDIGTPKDAVGLYEVLANYHDSARARRELAALAVDGVGMAKNPAQAQKWLLGDAERGDALSQTQLAMGYFRGDFGKVDEARGQQWIQRALDAKEERAYIAYGSWLYHGKRTPEARARAIALWNQSIEAGHDGAYNELAWAWCTSPYPDARDAARGMAAAEKMGDPAGLDLPEQDTLAACHAAVGRYQQAADLQAKAVERLDVLARADGARFKAMADGFRDRLALYRSGRVYVSPEDEAAVP</sequence>
<name>A0ABT6XBK3_9GAMM</name>
<evidence type="ECO:0000313" key="3">
    <source>
        <dbReference type="Proteomes" id="UP001321580"/>
    </source>
</evidence>
<keyword evidence="3" id="KW-1185">Reference proteome</keyword>